<protein>
    <recommendedName>
        <fullName evidence="8">PKD domain-containing protein</fullName>
    </recommendedName>
</protein>
<keyword evidence="7" id="KW-1185">Reference proteome</keyword>
<feature type="domain" description="Laminin G" evidence="2">
    <location>
        <begin position="623"/>
        <end position="797"/>
    </location>
</feature>
<gene>
    <name evidence="5" type="ORF">A8L58_15195</name>
    <name evidence="4" type="ORF">AXH35_13740</name>
</gene>
<dbReference type="Gene3D" id="2.60.40.10">
    <property type="entry name" value="Immunoglobulins"/>
    <property type="match status" value="4"/>
</dbReference>
<evidence type="ECO:0000256" key="1">
    <source>
        <dbReference type="SAM" id="SignalP"/>
    </source>
</evidence>
<dbReference type="InterPro" id="IPR000601">
    <property type="entry name" value="PKD_dom"/>
</dbReference>
<dbReference type="PANTHER" id="PTHR36842:SF1">
    <property type="entry name" value="PROTEIN TOLB"/>
    <property type="match status" value="1"/>
</dbReference>
<evidence type="ECO:0000313" key="5">
    <source>
        <dbReference type="EMBL" id="AOZ47798.1"/>
    </source>
</evidence>
<feature type="domain" description="PKD" evidence="3">
    <location>
        <begin position="1266"/>
        <end position="1354"/>
    </location>
</feature>
<evidence type="ECO:0000313" key="7">
    <source>
        <dbReference type="Proteomes" id="UP000178666"/>
    </source>
</evidence>
<dbReference type="InterPro" id="IPR035986">
    <property type="entry name" value="PKD_dom_sf"/>
</dbReference>
<evidence type="ECO:0000259" key="3">
    <source>
        <dbReference type="PROSITE" id="PS50093"/>
    </source>
</evidence>
<evidence type="ECO:0000313" key="6">
    <source>
        <dbReference type="Proteomes" id="UP000075221"/>
    </source>
</evidence>
<dbReference type="InterPro" id="IPR013783">
    <property type="entry name" value="Ig-like_fold"/>
</dbReference>
<dbReference type="GO" id="GO:0005975">
    <property type="term" value="P:carbohydrate metabolic process"/>
    <property type="evidence" value="ECO:0007669"/>
    <property type="project" value="UniProtKB-ARBA"/>
</dbReference>
<accession>A0AAC8YHA2</accession>
<dbReference type="PROSITE" id="PS50093">
    <property type="entry name" value="PKD"/>
    <property type="match status" value="4"/>
</dbReference>
<keyword evidence="1" id="KW-0732">Signal</keyword>
<feature type="domain" description="PKD" evidence="3">
    <location>
        <begin position="987"/>
        <end position="1047"/>
    </location>
</feature>
<evidence type="ECO:0008006" key="8">
    <source>
        <dbReference type="Google" id="ProtNLM"/>
    </source>
</evidence>
<dbReference type="InterPro" id="IPR022409">
    <property type="entry name" value="PKD/Chitinase_dom"/>
</dbReference>
<evidence type="ECO:0000259" key="2">
    <source>
        <dbReference type="PROSITE" id="PS50025"/>
    </source>
</evidence>
<organism evidence="4 6">
    <name type="scientific">Acidipropionibacterium acidipropionici</name>
    <dbReference type="NCBI Taxonomy" id="1748"/>
    <lineage>
        <taxon>Bacteria</taxon>
        <taxon>Bacillati</taxon>
        <taxon>Actinomycetota</taxon>
        <taxon>Actinomycetes</taxon>
        <taxon>Propionibacteriales</taxon>
        <taxon>Propionibacteriaceae</taxon>
        <taxon>Acidipropionibacterium</taxon>
    </lineage>
</organism>
<dbReference type="Pfam" id="PF13385">
    <property type="entry name" value="Laminin_G_3"/>
    <property type="match status" value="1"/>
</dbReference>
<dbReference type="InterPro" id="IPR013320">
    <property type="entry name" value="ConA-like_dom_sf"/>
</dbReference>
<evidence type="ECO:0000313" key="4">
    <source>
        <dbReference type="EMBL" id="AMS06345.1"/>
    </source>
</evidence>
<feature type="chain" id="PRO_5042249127" description="PKD domain-containing protein" evidence="1">
    <location>
        <begin position="34"/>
        <end position="1565"/>
    </location>
</feature>
<dbReference type="InterPro" id="IPR001791">
    <property type="entry name" value="Laminin_G"/>
</dbReference>
<dbReference type="CDD" id="cd00146">
    <property type="entry name" value="PKD"/>
    <property type="match status" value="4"/>
</dbReference>
<feature type="domain" description="PKD" evidence="3">
    <location>
        <begin position="800"/>
        <end position="879"/>
    </location>
</feature>
<dbReference type="Gene3D" id="2.60.120.200">
    <property type="match status" value="1"/>
</dbReference>
<dbReference type="InterPro" id="IPR011044">
    <property type="entry name" value="Quino_amine_DH_bsu"/>
</dbReference>
<dbReference type="PANTHER" id="PTHR36842">
    <property type="entry name" value="PROTEIN TOLB HOMOLOG"/>
    <property type="match status" value="1"/>
</dbReference>
<dbReference type="SMART" id="SM00089">
    <property type="entry name" value="PKD"/>
    <property type="match status" value="4"/>
</dbReference>
<dbReference type="CDD" id="cd00110">
    <property type="entry name" value="LamG"/>
    <property type="match status" value="1"/>
</dbReference>
<dbReference type="SUPFAM" id="SSF50969">
    <property type="entry name" value="YVTN repeat-like/Quinoprotein amine dehydrogenase"/>
    <property type="match status" value="1"/>
</dbReference>
<reference evidence="5 7" key="1">
    <citation type="journal article" date="2016" name="Plant Dis.">
        <title>Improved production of propionic acid using genome shuffling.</title>
        <authorList>
            <person name="Luna-Flores C.H."/>
            <person name="Palfreyman R.W."/>
            <person name="Kromer J.O."/>
            <person name="Nielsen L.K."/>
            <person name="Marcellin E."/>
        </authorList>
    </citation>
    <scope>NUCLEOTIDE SEQUENCE [LARGE SCALE GENOMIC DNA]</scope>
    <source>
        <strain evidence="5 7">F3E8</strain>
    </source>
</reference>
<sequence>MRSPAHHLRRILASTTAAAVMLAVGILASTAPAAKADTATYPSPVPLRARSTDHVTADPLPTVQINDGYVWAQTTIGTTVYAVGQFKNVRPAGAAVGQNLTPRSNILAYDITTGDLITTFAPTVNGVIKAVAPSADGERIYIGGSFSTVNGQARTNVAVLDARTGQLVSGLAPSVGGAGVYAITATASKVYVGGLFTQANGVARKNLAAFDTSTGALQAWAPTTDLQVDAMVMEPGTGKVVIGGRFYAVNSKVQRGLANLDPTTGVVNTAWQVPSTVKNGWNSGSYAGGAGIFALAADATGIYGTGWVHSNASVGNLEGSFAADAGTGKVRWVADCHGDHYGVYSTGSVVYTTNHTHQCETVSLWGYTPTKLYRYAESYTAQAKGKLTTSSVLGSLYANWGGTPAPAAYDWFPDFTVGKTSGLSQAGLTVTGANGYVSIGGEFGTVNNHLVQGLTRFSTKPSGGAKQGPRVQTADWKATASGGNAGTARITIPANWDRDDLDLTYTLKRQGSSAPVASTVVASTWWKLPTVSLTDPTAAAGSNTYTVTATDRDGNSVTSSPVTVNVTSGTASKYATEVLKDDPSVYYRLGGSTADWAGSNDPVYGGGVTTTTPGGPVEQGSAGSTFNGNTNGRVSTSSTSPATAPISQETWFRTTTTRGGALLGYGNVQAGASTSHDRHVYMTNDGKIVYGVFPGAVKAIQSPRAYNDGAWHHVVTTLGSDGMKLYMDGALVASNASVTSAQSYNGYWRIGGDSLTGSWPNKPAGSYFVGSMSDVAFYTKALTAQQISQHYQLGKGSTPPAAAFTTTKSNLTASVDAAGSTAPSGRTISSYKWDWGDGSNPGSGRTASHTYDEDGTYQVTLTVTDSAGMAATSTGSVTVVGQNAAPTAGFTSAVDGLTASVDGTGSSDTDGSIAGYSWNWGDGTAAGTGMNAAHTYAKAGTYTITLTVTDDRGATATKTGTVTVTHGAPTAVFSLVPNGLGISVDGSSSTADDDATLSYAWDWGDGTAAGSGKTATHTYAKAGSYTVKLTVTDSLGRTATASQQAAISQVTYLASDDFSRQIASGWGAADIGGTWSAMYGAASAASVDGSAGKITLPAGQTRNMALPEASALDTDSTVRFSLSAAPSLGNSYVGVASRQSSSATYQVRAWMKSDGTVWLVSEQSGTVLKAQQVSGLTWAAGDVFTLRTRVTGTSPTTLEAKIWKQGSTEPATWQLTTTDSTAALQKAGHTSLHFARAGAATAPSTVSFQGFRVTNASTTTPAPDPVNQAPTASFTATSSDLTANVDASASSDDASIASYAWDWGDGTAAGSGKTATHTYAKAGTYTVKLTVSDGDGLTGTATRSVTATAPATDPGTDTGLAADAFSRTVASGWGTADKGGAWTTMYGTASAASVANGYGQISLDKGKTRAEILKGLSTRDVSLQTTFSPTEEPATGQAYVGLTARQDAAGDNYQARAWLRPDGTVWLVIQHGSTVLKTYAVPDLTWKAGDAFTLKTQVTGSGTTSIQAKLWKAGATEPGSWQVATTDTTAGLQAAGMVGVSASRGSTATTTGVFRFTDFSATEAD</sequence>
<dbReference type="Proteomes" id="UP000178666">
    <property type="component" value="Chromosome"/>
</dbReference>
<dbReference type="PROSITE" id="PS50025">
    <property type="entry name" value="LAM_G_DOMAIN"/>
    <property type="match status" value="1"/>
</dbReference>
<dbReference type="RefSeq" id="WP_062820215.1">
    <property type="nucleotide sequence ID" value="NZ_CP014352.1"/>
</dbReference>
<feature type="signal peptide" evidence="1">
    <location>
        <begin position="1"/>
        <end position="33"/>
    </location>
</feature>
<dbReference type="SUPFAM" id="SSF49899">
    <property type="entry name" value="Concanavalin A-like lectins/glucanases"/>
    <property type="match status" value="1"/>
</dbReference>
<reference evidence="4 6" key="2">
    <citation type="submission" date="2016-02" db="EMBL/GenBank/DDBJ databases">
        <title>Complete Genome Sequence of Propionibacterium acidipropionici ATCC 55737.</title>
        <authorList>
            <person name="Luna Flores C.H."/>
            <person name="Nielsen L.K."/>
            <person name="Marcellin E."/>
        </authorList>
    </citation>
    <scope>NUCLEOTIDE SEQUENCE [LARGE SCALE GENOMIC DNA]</scope>
    <source>
        <strain evidence="4 6">ATCC 55737</strain>
    </source>
</reference>
<proteinExistence type="predicted"/>
<dbReference type="EMBL" id="CP015970">
    <property type="protein sequence ID" value="AOZ47798.1"/>
    <property type="molecule type" value="Genomic_DNA"/>
</dbReference>
<dbReference type="Pfam" id="PF18911">
    <property type="entry name" value="PKD_4"/>
    <property type="match status" value="4"/>
</dbReference>
<name>A0AAC8YHA2_9ACTN</name>
<dbReference type="Proteomes" id="UP000075221">
    <property type="component" value="Chromosome"/>
</dbReference>
<feature type="domain" description="PKD" evidence="3">
    <location>
        <begin position="886"/>
        <end position="965"/>
    </location>
</feature>
<dbReference type="EMBL" id="CP014352">
    <property type="protein sequence ID" value="AMS06345.1"/>
    <property type="molecule type" value="Genomic_DNA"/>
</dbReference>
<dbReference type="SUPFAM" id="SSF49299">
    <property type="entry name" value="PKD domain"/>
    <property type="match status" value="4"/>
</dbReference>